<dbReference type="AlphaFoldDB" id="A0A0H2RJ85"/>
<reference evidence="1 2" key="1">
    <citation type="submission" date="2015-04" db="EMBL/GenBank/DDBJ databases">
        <title>Complete genome sequence of Schizopora paradoxa KUC8140, a cosmopolitan wood degrader in East Asia.</title>
        <authorList>
            <consortium name="DOE Joint Genome Institute"/>
            <person name="Min B."/>
            <person name="Park H."/>
            <person name="Jang Y."/>
            <person name="Kim J.-J."/>
            <person name="Kim K.H."/>
            <person name="Pangilinan J."/>
            <person name="Lipzen A."/>
            <person name="Riley R."/>
            <person name="Grigoriev I.V."/>
            <person name="Spatafora J.W."/>
            <person name="Choi I.-G."/>
        </authorList>
    </citation>
    <scope>NUCLEOTIDE SEQUENCE [LARGE SCALE GENOMIC DNA]</scope>
    <source>
        <strain evidence="1 2">KUC8140</strain>
    </source>
</reference>
<organism evidence="1 2">
    <name type="scientific">Schizopora paradoxa</name>
    <dbReference type="NCBI Taxonomy" id="27342"/>
    <lineage>
        <taxon>Eukaryota</taxon>
        <taxon>Fungi</taxon>
        <taxon>Dikarya</taxon>
        <taxon>Basidiomycota</taxon>
        <taxon>Agaricomycotina</taxon>
        <taxon>Agaricomycetes</taxon>
        <taxon>Hymenochaetales</taxon>
        <taxon>Schizoporaceae</taxon>
        <taxon>Schizopora</taxon>
    </lineage>
</organism>
<dbReference type="EMBL" id="KQ086054">
    <property type="protein sequence ID" value="KLO09493.1"/>
    <property type="molecule type" value="Genomic_DNA"/>
</dbReference>
<dbReference type="Gene3D" id="3.40.50.1000">
    <property type="entry name" value="HAD superfamily/HAD-like"/>
    <property type="match status" value="2"/>
</dbReference>
<dbReference type="Pfam" id="PF13344">
    <property type="entry name" value="Hydrolase_6"/>
    <property type="match status" value="1"/>
</dbReference>
<dbReference type="OrthoDB" id="10251048at2759"/>
<dbReference type="GO" id="GO:0016787">
    <property type="term" value="F:hydrolase activity"/>
    <property type="evidence" value="ECO:0007669"/>
    <property type="project" value="UniProtKB-KW"/>
</dbReference>
<name>A0A0H2RJ85_9AGAM</name>
<dbReference type="InterPro" id="IPR006353">
    <property type="entry name" value="HAD-SF_hydro_IIA_CECR5"/>
</dbReference>
<dbReference type="InParanoid" id="A0A0H2RJ85"/>
<dbReference type="GO" id="GO:0005739">
    <property type="term" value="C:mitochondrion"/>
    <property type="evidence" value="ECO:0007669"/>
    <property type="project" value="TreeGrafter"/>
</dbReference>
<dbReference type="InterPro" id="IPR050324">
    <property type="entry name" value="CDP-alcohol_PTase-I"/>
</dbReference>
<dbReference type="NCBIfam" id="TIGR01460">
    <property type="entry name" value="HAD-SF-IIA"/>
    <property type="match status" value="1"/>
</dbReference>
<accession>A0A0H2RJ85</accession>
<keyword evidence="1" id="KW-0378">Hydrolase</keyword>
<dbReference type="InterPro" id="IPR023214">
    <property type="entry name" value="HAD_sf"/>
</dbReference>
<dbReference type="PANTHER" id="PTHR14269:SF4">
    <property type="entry name" value="CAT EYE SYNDROME CRITICAL REGION PROTEIN 5"/>
    <property type="match status" value="1"/>
</dbReference>
<keyword evidence="2" id="KW-1185">Reference proteome</keyword>
<dbReference type="NCBIfam" id="TIGR01456">
    <property type="entry name" value="CECR5"/>
    <property type="match status" value="1"/>
</dbReference>
<dbReference type="Pfam" id="PF13242">
    <property type="entry name" value="Hydrolase_like"/>
    <property type="match status" value="1"/>
</dbReference>
<protein>
    <submittedName>
        <fullName evidence="1">HAD hydrolase</fullName>
    </submittedName>
</protein>
<dbReference type="InterPro" id="IPR006357">
    <property type="entry name" value="HAD-SF_hydro_IIA"/>
</dbReference>
<dbReference type="InterPro" id="IPR036412">
    <property type="entry name" value="HAD-like_sf"/>
</dbReference>
<dbReference type="GO" id="GO:0046474">
    <property type="term" value="P:glycerophospholipid biosynthetic process"/>
    <property type="evidence" value="ECO:0007669"/>
    <property type="project" value="TreeGrafter"/>
</dbReference>
<gene>
    <name evidence="1" type="ORF">SCHPADRAFT_563439</name>
</gene>
<dbReference type="STRING" id="27342.A0A0H2RJ85"/>
<dbReference type="Proteomes" id="UP000053477">
    <property type="component" value="Unassembled WGS sequence"/>
</dbReference>
<sequence>MNALLKHSLAISRTQSRSSLQNIRLSPFSRISTRSLQTSSAKRPPLAFAFDIDGVLIRGEQVIPQAKRALEILEGDNELGMKIPFVLITNGGGTSETIRCQRLSKKLGMEISVSQFMQSHTVLKSIVHKYAEKPVLVLGGRPGAVPRVAAEYGFRNVSTTLDILRWNPSVWPFHDLDETEKAFLESRPTFDPSTRFSAIIVFHDPRNWALDVQITCDILRSDGYVLPSSKPRKTGDDDVKLIFCNPDLLWGSDYPTSRIGQGGFRAAFQGVYKALTGSEYPYVQYGKPTKATYRFAEKLLRDRLQELHPLDVDDGHLPNVYMIGDNPESDIAGANAAGWHSVLVETGVYDRSQGSPAHRPTHLVKDVEKAVRWAVHREISRLL</sequence>
<proteinExistence type="predicted"/>
<evidence type="ECO:0000313" key="1">
    <source>
        <dbReference type="EMBL" id="KLO09493.1"/>
    </source>
</evidence>
<dbReference type="SUPFAM" id="SSF56784">
    <property type="entry name" value="HAD-like"/>
    <property type="match status" value="1"/>
</dbReference>
<dbReference type="FunCoup" id="A0A0H2RJ85">
    <property type="interactions" value="236"/>
</dbReference>
<evidence type="ECO:0000313" key="2">
    <source>
        <dbReference type="Proteomes" id="UP000053477"/>
    </source>
</evidence>
<dbReference type="PANTHER" id="PTHR14269">
    <property type="entry name" value="CDP-DIACYLGLYCEROL--GLYCEROL-3-PHOSPHATE 3-PHOSPHATIDYLTRANSFERASE-RELATED"/>
    <property type="match status" value="1"/>
</dbReference>